<dbReference type="Pfam" id="PF00069">
    <property type="entry name" value="Pkinase"/>
    <property type="match status" value="1"/>
</dbReference>
<keyword evidence="2 5" id="KW-0547">Nucleotide-binding</keyword>
<sequence>MTAEGGLGDGNKSHGRCILVGIRIDSNGRDLINWALTKVAQPDDRVVAIHVCRDSDLRITSTLSLIKSVDVCLQEYEALCKTKKVSLVGRVSRGNSIRKILVREAERCAATTVIVGICKDSAFGGSLSLARFCAEKLPSTATVTAVQDGKVIFERVATAPTSGVKADAKLKKGYPKRLKKDGTDTRVPMPSSKVKPEVVAPKSSFIEKSVSNLGQKSRNGLDVNMDTLKQNSPKDSKSSKSETTQNESSKEIPIVCKQPEEAAPARVSPTLKEFPSDKPGWPLLRRSISDIPKTLGDKDARKMSVVQWVMNLPSRSSPSTPQSRTDLNNSQKLFEQEPYPSIEVHNDLETLLKSNASSIRRFSRKELQSSTNQFSQDNLIGKGGSSCVYKGSLSDSKPVAIKVFKSSKESWKDFLLEFNIITTLKHDNILPLTGVCIEDDDLISVYGFLSRGSLEENLHGTSTKPPLPWDVRFKVAIGVADALSYLHSGSSRPVIHRDVKSSNILLSDEFEPKLSDFGLAIWAPTTSYATHNDVVGTFGYLAPEYFMYGKVSDKIDVYSFGVVLLELLTGRKPIDSENPKGQESLVMWATPLLEKGDIADILDPNLNGKFDEAQMQRMVLAASLCITRAARLRPHMSQVLNLLKGKEDFNALAESQTFSLKELENHDEEAYPASDVQSHIGLAFLDVSDDTSFSSMEQGYHNSIEEYLRGRWSRSSSFD</sequence>
<evidence type="ECO:0000313" key="8">
    <source>
        <dbReference type="EMBL" id="KAK1262792.1"/>
    </source>
</evidence>
<name>A0AAV9AFL3_ACOGR</name>
<accession>A0AAV9AFL3</accession>
<dbReference type="InterPro" id="IPR046958">
    <property type="entry name" value="RBK1/2/STUNTED"/>
</dbReference>
<dbReference type="PROSITE" id="PS00108">
    <property type="entry name" value="PROTEIN_KINASE_ST"/>
    <property type="match status" value="1"/>
</dbReference>
<dbReference type="SUPFAM" id="SSF56112">
    <property type="entry name" value="Protein kinase-like (PK-like)"/>
    <property type="match status" value="1"/>
</dbReference>
<dbReference type="Proteomes" id="UP001179952">
    <property type="component" value="Unassembled WGS sequence"/>
</dbReference>
<feature type="domain" description="Protein kinase" evidence="7">
    <location>
        <begin position="374"/>
        <end position="650"/>
    </location>
</feature>
<dbReference type="SUPFAM" id="SSF52402">
    <property type="entry name" value="Adenine nucleotide alpha hydrolases-like"/>
    <property type="match status" value="1"/>
</dbReference>
<keyword evidence="1" id="KW-0808">Transferase</keyword>
<evidence type="ECO:0000256" key="4">
    <source>
        <dbReference type="ARBA" id="ARBA00022840"/>
    </source>
</evidence>
<dbReference type="InterPro" id="IPR011009">
    <property type="entry name" value="Kinase-like_dom_sf"/>
</dbReference>
<dbReference type="InterPro" id="IPR017441">
    <property type="entry name" value="Protein_kinase_ATP_BS"/>
</dbReference>
<feature type="region of interest" description="Disordered" evidence="6">
    <location>
        <begin position="164"/>
        <end position="285"/>
    </location>
</feature>
<dbReference type="PANTHER" id="PTHR47987">
    <property type="entry name" value="OS08G0249100 PROTEIN"/>
    <property type="match status" value="1"/>
</dbReference>
<feature type="compositionally biased region" description="Polar residues" evidence="6">
    <location>
        <begin position="209"/>
        <end position="218"/>
    </location>
</feature>
<comment type="caution">
    <text evidence="8">The sequence shown here is derived from an EMBL/GenBank/DDBJ whole genome shotgun (WGS) entry which is preliminary data.</text>
</comment>
<dbReference type="CDD" id="cd14066">
    <property type="entry name" value="STKc_IRAK"/>
    <property type="match status" value="1"/>
</dbReference>
<dbReference type="AlphaFoldDB" id="A0AAV9AFL3"/>
<reference evidence="8" key="1">
    <citation type="journal article" date="2023" name="Nat. Commun.">
        <title>Diploid and tetraploid genomes of Acorus and the evolution of monocots.</title>
        <authorList>
            <person name="Ma L."/>
            <person name="Liu K.W."/>
            <person name="Li Z."/>
            <person name="Hsiao Y.Y."/>
            <person name="Qi Y."/>
            <person name="Fu T."/>
            <person name="Tang G.D."/>
            <person name="Zhang D."/>
            <person name="Sun W.H."/>
            <person name="Liu D.K."/>
            <person name="Li Y."/>
            <person name="Chen G.Z."/>
            <person name="Liu X.D."/>
            <person name="Liao X.Y."/>
            <person name="Jiang Y.T."/>
            <person name="Yu X."/>
            <person name="Hao Y."/>
            <person name="Huang J."/>
            <person name="Zhao X.W."/>
            <person name="Ke S."/>
            <person name="Chen Y.Y."/>
            <person name="Wu W.L."/>
            <person name="Hsu J.L."/>
            <person name="Lin Y.F."/>
            <person name="Huang M.D."/>
            <person name="Li C.Y."/>
            <person name="Huang L."/>
            <person name="Wang Z.W."/>
            <person name="Zhao X."/>
            <person name="Zhong W.Y."/>
            <person name="Peng D.H."/>
            <person name="Ahmad S."/>
            <person name="Lan S."/>
            <person name="Zhang J.S."/>
            <person name="Tsai W.C."/>
            <person name="Van de Peer Y."/>
            <person name="Liu Z.J."/>
        </authorList>
    </citation>
    <scope>NUCLEOTIDE SEQUENCE</scope>
    <source>
        <strain evidence="8">SCP</strain>
    </source>
</reference>
<dbReference type="Gene3D" id="1.10.510.10">
    <property type="entry name" value="Transferase(Phosphotransferase) domain 1"/>
    <property type="match status" value="1"/>
</dbReference>
<dbReference type="PROSITE" id="PS50011">
    <property type="entry name" value="PROTEIN_KINASE_DOM"/>
    <property type="match status" value="1"/>
</dbReference>
<evidence type="ECO:0000256" key="2">
    <source>
        <dbReference type="ARBA" id="ARBA00022741"/>
    </source>
</evidence>
<keyword evidence="9" id="KW-1185">Reference proteome</keyword>
<proteinExistence type="predicted"/>
<dbReference type="SMART" id="SM00220">
    <property type="entry name" value="S_TKc"/>
    <property type="match status" value="1"/>
</dbReference>
<protein>
    <submittedName>
        <fullName evidence="8">Proline-rich receptor-like protein kinase PERK11</fullName>
    </submittedName>
</protein>
<reference evidence="8" key="2">
    <citation type="submission" date="2023-06" db="EMBL/GenBank/DDBJ databases">
        <authorList>
            <person name="Ma L."/>
            <person name="Liu K.-W."/>
            <person name="Li Z."/>
            <person name="Hsiao Y.-Y."/>
            <person name="Qi Y."/>
            <person name="Fu T."/>
            <person name="Tang G."/>
            <person name="Zhang D."/>
            <person name="Sun W.-H."/>
            <person name="Liu D.-K."/>
            <person name="Li Y."/>
            <person name="Chen G.-Z."/>
            <person name="Liu X.-D."/>
            <person name="Liao X.-Y."/>
            <person name="Jiang Y.-T."/>
            <person name="Yu X."/>
            <person name="Hao Y."/>
            <person name="Huang J."/>
            <person name="Zhao X.-W."/>
            <person name="Ke S."/>
            <person name="Chen Y.-Y."/>
            <person name="Wu W.-L."/>
            <person name="Hsu J.-L."/>
            <person name="Lin Y.-F."/>
            <person name="Huang M.-D."/>
            <person name="Li C.-Y."/>
            <person name="Huang L."/>
            <person name="Wang Z.-W."/>
            <person name="Zhao X."/>
            <person name="Zhong W.-Y."/>
            <person name="Peng D.-H."/>
            <person name="Ahmad S."/>
            <person name="Lan S."/>
            <person name="Zhang J.-S."/>
            <person name="Tsai W.-C."/>
            <person name="Van De Peer Y."/>
            <person name="Liu Z.-J."/>
        </authorList>
    </citation>
    <scope>NUCLEOTIDE SEQUENCE</scope>
    <source>
        <strain evidence="8">SCP</strain>
        <tissue evidence="8">Leaves</tissue>
    </source>
</reference>
<keyword evidence="8" id="KW-0675">Receptor</keyword>
<dbReference type="InterPro" id="IPR014729">
    <property type="entry name" value="Rossmann-like_a/b/a_fold"/>
</dbReference>
<organism evidence="8 9">
    <name type="scientific">Acorus gramineus</name>
    <name type="common">Dwarf sweet flag</name>
    <dbReference type="NCBI Taxonomy" id="55184"/>
    <lineage>
        <taxon>Eukaryota</taxon>
        <taxon>Viridiplantae</taxon>
        <taxon>Streptophyta</taxon>
        <taxon>Embryophyta</taxon>
        <taxon>Tracheophyta</taxon>
        <taxon>Spermatophyta</taxon>
        <taxon>Magnoliopsida</taxon>
        <taxon>Liliopsida</taxon>
        <taxon>Acoraceae</taxon>
        <taxon>Acorus</taxon>
    </lineage>
</organism>
<dbReference type="FunFam" id="1.10.510.10:FF:000284">
    <property type="entry name" value="Putative receptor-like serine/threonine-protein kinase"/>
    <property type="match status" value="1"/>
</dbReference>
<dbReference type="GO" id="GO:0005524">
    <property type="term" value="F:ATP binding"/>
    <property type="evidence" value="ECO:0007669"/>
    <property type="project" value="UniProtKB-UniRule"/>
</dbReference>
<gene>
    <name evidence="8" type="ORF">QJS04_geneDACA001211</name>
</gene>
<dbReference type="InterPro" id="IPR000719">
    <property type="entry name" value="Prot_kinase_dom"/>
</dbReference>
<dbReference type="GO" id="GO:0004672">
    <property type="term" value="F:protein kinase activity"/>
    <property type="evidence" value="ECO:0007669"/>
    <property type="project" value="InterPro"/>
</dbReference>
<evidence type="ECO:0000259" key="7">
    <source>
        <dbReference type="PROSITE" id="PS50011"/>
    </source>
</evidence>
<dbReference type="PROSITE" id="PS00107">
    <property type="entry name" value="PROTEIN_KINASE_ATP"/>
    <property type="match status" value="1"/>
</dbReference>
<dbReference type="EMBL" id="JAUJYN010000010">
    <property type="protein sequence ID" value="KAK1262792.1"/>
    <property type="molecule type" value="Genomic_DNA"/>
</dbReference>
<evidence type="ECO:0000256" key="3">
    <source>
        <dbReference type="ARBA" id="ARBA00022777"/>
    </source>
</evidence>
<keyword evidence="3 8" id="KW-0418">Kinase</keyword>
<dbReference type="Gene3D" id="3.30.200.20">
    <property type="entry name" value="Phosphorylase Kinase, domain 1"/>
    <property type="match status" value="1"/>
</dbReference>
<dbReference type="FunFam" id="3.30.200.20:FF:000268">
    <property type="entry name" value="probable receptor-like serine/threonine-protein kinase At5g57670"/>
    <property type="match status" value="1"/>
</dbReference>
<dbReference type="Gene3D" id="3.40.50.620">
    <property type="entry name" value="HUPs"/>
    <property type="match status" value="1"/>
</dbReference>
<dbReference type="InterPro" id="IPR008271">
    <property type="entry name" value="Ser/Thr_kinase_AS"/>
</dbReference>
<evidence type="ECO:0000256" key="1">
    <source>
        <dbReference type="ARBA" id="ARBA00022679"/>
    </source>
</evidence>
<keyword evidence="4 5" id="KW-0067">ATP-binding</keyword>
<evidence type="ECO:0000256" key="6">
    <source>
        <dbReference type="SAM" id="MobiDB-lite"/>
    </source>
</evidence>
<evidence type="ECO:0000256" key="5">
    <source>
        <dbReference type="PROSITE-ProRule" id="PRU10141"/>
    </source>
</evidence>
<dbReference type="PANTHER" id="PTHR47987:SF11">
    <property type="entry name" value="RECEPTOR-LIKE CYTOSOLIC SERINE_THREONINE-PROTEIN KINASE RBK1 ISOFORM X1"/>
    <property type="match status" value="1"/>
</dbReference>
<feature type="binding site" evidence="5">
    <location>
        <position position="402"/>
    </location>
    <ligand>
        <name>ATP</name>
        <dbReference type="ChEBI" id="CHEBI:30616"/>
    </ligand>
</feature>
<evidence type="ECO:0000313" key="9">
    <source>
        <dbReference type="Proteomes" id="UP001179952"/>
    </source>
</evidence>